<organism evidence="1 2">
    <name type="scientific">Peribacillus deserti</name>
    <dbReference type="NCBI Taxonomy" id="673318"/>
    <lineage>
        <taxon>Bacteria</taxon>
        <taxon>Bacillati</taxon>
        <taxon>Bacillota</taxon>
        <taxon>Bacilli</taxon>
        <taxon>Bacillales</taxon>
        <taxon>Bacillaceae</taxon>
        <taxon>Peribacillus</taxon>
    </lineage>
</organism>
<gene>
    <name evidence="1" type="ORF">JOC77_000552</name>
</gene>
<protein>
    <recommendedName>
        <fullName evidence="3">Resolvase HTH domain-containing protein</fullName>
    </recommendedName>
</protein>
<reference evidence="1 2" key="1">
    <citation type="submission" date="2021-01" db="EMBL/GenBank/DDBJ databases">
        <title>Genomic Encyclopedia of Type Strains, Phase IV (KMG-IV): sequencing the most valuable type-strain genomes for metagenomic binning, comparative biology and taxonomic classification.</title>
        <authorList>
            <person name="Goeker M."/>
        </authorList>
    </citation>
    <scope>NUCLEOTIDE SEQUENCE [LARGE SCALE GENOMIC DNA]</scope>
    <source>
        <strain evidence="1 2">DSM 105482</strain>
    </source>
</reference>
<dbReference type="EMBL" id="JAFBFI010000002">
    <property type="protein sequence ID" value="MBM7691147.1"/>
    <property type="molecule type" value="Genomic_DNA"/>
</dbReference>
<dbReference type="InterPro" id="IPR009057">
    <property type="entry name" value="Homeodomain-like_sf"/>
</dbReference>
<evidence type="ECO:0008006" key="3">
    <source>
        <dbReference type="Google" id="ProtNLM"/>
    </source>
</evidence>
<evidence type="ECO:0000313" key="2">
    <source>
        <dbReference type="Proteomes" id="UP000823486"/>
    </source>
</evidence>
<dbReference type="Gene3D" id="1.10.10.60">
    <property type="entry name" value="Homeodomain-like"/>
    <property type="match status" value="1"/>
</dbReference>
<comment type="caution">
    <text evidence="1">The sequence shown here is derived from an EMBL/GenBank/DDBJ whole genome shotgun (WGS) entry which is preliminary data.</text>
</comment>
<name>A0ABS2QDA0_9BACI</name>
<dbReference type="RefSeq" id="WP_204538168.1">
    <property type="nucleotide sequence ID" value="NZ_JAFBFI010000002.1"/>
</dbReference>
<proteinExistence type="predicted"/>
<dbReference type="SUPFAM" id="SSF46689">
    <property type="entry name" value="Homeodomain-like"/>
    <property type="match status" value="1"/>
</dbReference>
<keyword evidence="2" id="KW-1185">Reference proteome</keyword>
<accession>A0ABS2QDA0</accession>
<sequence>MARTRYVKAEAELVRQREDRLDNILFECLEIMKMPEKWAIDRQGNFNIVYPHPMVKREANRIEGIQYLPHKSYNLPIVLLERLLYWEEITKGIALKGNRKPYTKVTPNMVAEIVKLREQGLTMGKIAKQVGVSEHSVRHYLRAGQKQIEAVAN</sequence>
<evidence type="ECO:0000313" key="1">
    <source>
        <dbReference type="EMBL" id="MBM7691147.1"/>
    </source>
</evidence>
<dbReference type="Proteomes" id="UP000823486">
    <property type="component" value="Unassembled WGS sequence"/>
</dbReference>